<proteinExistence type="predicted"/>
<protein>
    <submittedName>
        <fullName evidence="2">Uncharacterized protein</fullName>
    </submittedName>
</protein>
<reference evidence="2 3" key="1">
    <citation type="submission" date="2017-12" db="EMBL/GenBank/DDBJ databases">
        <authorList>
            <person name="Pombert J.-F."/>
            <person name="Haag K.L."/>
            <person name="Ebert D."/>
        </authorList>
    </citation>
    <scope>NUCLEOTIDE SEQUENCE [LARGE SCALE GENOMIC DNA]</scope>
    <source>
        <strain evidence="2">FI-OER-3-3</strain>
    </source>
</reference>
<dbReference type="Proteomes" id="UP000292362">
    <property type="component" value="Unassembled WGS sequence"/>
</dbReference>
<feature type="region of interest" description="Disordered" evidence="1">
    <location>
        <begin position="1"/>
        <end position="25"/>
    </location>
</feature>
<evidence type="ECO:0000313" key="3">
    <source>
        <dbReference type="Proteomes" id="UP000292362"/>
    </source>
</evidence>
<evidence type="ECO:0000256" key="1">
    <source>
        <dbReference type="SAM" id="MobiDB-lite"/>
    </source>
</evidence>
<dbReference type="VEuPathDB" id="MicrosporidiaDB:CWI37_0416p0010"/>
<organism evidence="2 3">
    <name type="scientific">Hamiltosporidium tvaerminnensis</name>
    <dbReference type="NCBI Taxonomy" id="1176355"/>
    <lineage>
        <taxon>Eukaryota</taxon>
        <taxon>Fungi</taxon>
        <taxon>Fungi incertae sedis</taxon>
        <taxon>Microsporidia</taxon>
        <taxon>Dubosqiidae</taxon>
        <taxon>Hamiltosporidium</taxon>
    </lineage>
</organism>
<name>A0A4Q9L5C5_9MICR</name>
<dbReference type="AlphaFoldDB" id="A0A4Q9L5C5"/>
<accession>A0A4Q9L5C5</accession>
<evidence type="ECO:0000313" key="2">
    <source>
        <dbReference type="EMBL" id="TBU02778.1"/>
    </source>
</evidence>
<sequence>MVFAGLYADESGQEDGSNQKNDDHIKMRDSEHVEMEFGQLELQRFWYAWLERYPWLRKKAPRSFLHFPST</sequence>
<comment type="caution">
    <text evidence="2">The sequence shown here is derived from an EMBL/GenBank/DDBJ whole genome shotgun (WGS) entry which is preliminary data.</text>
</comment>
<dbReference type="EMBL" id="PITJ01000416">
    <property type="protein sequence ID" value="TBU02778.1"/>
    <property type="molecule type" value="Genomic_DNA"/>
</dbReference>
<gene>
    <name evidence="2" type="ORF">CWI37_0416p0010</name>
</gene>